<dbReference type="PANTHER" id="PTHR30537">
    <property type="entry name" value="HTH-TYPE TRANSCRIPTIONAL REGULATOR"/>
    <property type="match status" value="1"/>
</dbReference>
<dbReference type="InterPro" id="IPR036390">
    <property type="entry name" value="WH_DNA-bd_sf"/>
</dbReference>
<dbReference type="GO" id="GO:0043565">
    <property type="term" value="F:sequence-specific DNA binding"/>
    <property type="evidence" value="ECO:0007669"/>
    <property type="project" value="TreeGrafter"/>
</dbReference>
<dbReference type="RefSeq" id="WP_193952153.1">
    <property type="nucleotide sequence ID" value="NZ_JADEYS010000003.1"/>
</dbReference>
<dbReference type="InterPro" id="IPR005119">
    <property type="entry name" value="LysR_subst-bd"/>
</dbReference>
<dbReference type="CDD" id="cd08422">
    <property type="entry name" value="PBP2_CrgA_like"/>
    <property type="match status" value="1"/>
</dbReference>
<gene>
    <name evidence="6" type="ORF">IOQ59_04965</name>
</gene>
<reference evidence="6" key="1">
    <citation type="submission" date="2020-10" db="EMBL/GenBank/DDBJ databases">
        <title>Bacterium isolated from coastal waters sediment.</title>
        <authorList>
            <person name="Chen R.-J."/>
            <person name="Lu D.-C."/>
            <person name="Zhu K.-L."/>
            <person name="Du Z.-J."/>
        </authorList>
    </citation>
    <scope>NUCLEOTIDE SEQUENCE</scope>
    <source>
        <strain evidence="6">N1Y112</strain>
    </source>
</reference>
<evidence type="ECO:0000256" key="3">
    <source>
        <dbReference type="ARBA" id="ARBA00023125"/>
    </source>
</evidence>
<dbReference type="PROSITE" id="PS50931">
    <property type="entry name" value="HTH_LYSR"/>
    <property type="match status" value="1"/>
</dbReference>
<dbReference type="Gene3D" id="1.10.10.10">
    <property type="entry name" value="Winged helix-like DNA-binding domain superfamily/Winged helix DNA-binding domain"/>
    <property type="match status" value="1"/>
</dbReference>
<evidence type="ECO:0000256" key="4">
    <source>
        <dbReference type="ARBA" id="ARBA00023163"/>
    </source>
</evidence>
<dbReference type="AlphaFoldDB" id="A0A8J7FBE8"/>
<sequence length="299" mass="33547">MDKLSEMQVFVAAVRSGSFSAAGRQLELSPSAVSKLISRMESRLGVRLLNRTTRTLSLTEGGQVYFQRCLEIIHDVESAEDALSGFGQVPKGTLRINSSAGFARHQLIPQLSEFQMTYPEIDIELQLSGLSVDLIGERVDVAIRLGSLEDTSLVARKLGESQRIVCASPTYLEKYGQPQTPDELKQHQCLRLSTSDSFNHWHFNRQGVSEVIDIDRGFVTDNVEALHEYARMGGGIARLSSFMVAGDIEAGRLIPLLRHYDIDKQQIHVLYTHRKYLPAKIRVFVDFLLQKFVPTAPWT</sequence>
<dbReference type="GO" id="GO:0006351">
    <property type="term" value="P:DNA-templated transcription"/>
    <property type="evidence" value="ECO:0007669"/>
    <property type="project" value="TreeGrafter"/>
</dbReference>
<dbReference type="Pfam" id="PF00126">
    <property type="entry name" value="HTH_1"/>
    <property type="match status" value="1"/>
</dbReference>
<accession>A0A8J7FBE8</accession>
<dbReference type="InterPro" id="IPR000847">
    <property type="entry name" value="LysR_HTH_N"/>
</dbReference>
<dbReference type="Proteomes" id="UP000640333">
    <property type="component" value="Unassembled WGS sequence"/>
</dbReference>
<dbReference type="Pfam" id="PF03466">
    <property type="entry name" value="LysR_substrate"/>
    <property type="match status" value="1"/>
</dbReference>
<evidence type="ECO:0000313" key="7">
    <source>
        <dbReference type="Proteomes" id="UP000640333"/>
    </source>
</evidence>
<keyword evidence="3" id="KW-0238">DNA-binding</keyword>
<evidence type="ECO:0000259" key="5">
    <source>
        <dbReference type="PROSITE" id="PS50931"/>
    </source>
</evidence>
<keyword evidence="2" id="KW-0805">Transcription regulation</keyword>
<comment type="caution">
    <text evidence="6">The sequence shown here is derived from an EMBL/GenBank/DDBJ whole genome shotgun (WGS) entry which is preliminary data.</text>
</comment>
<comment type="similarity">
    <text evidence="1">Belongs to the LysR transcriptional regulatory family.</text>
</comment>
<feature type="domain" description="HTH lysR-type" evidence="5">
    <location>
        <begin position="1"/>
        <end position="59"/>
    </location>
</feature>
<dbReference type="Gene3D" id="3.40.190.290">
    <property type="match status" value="1"/>
</dbReference>
<dbReference type="SUPFAM" id="SSF46785">
    <property type="entry name" value="Winged helix' DNA-binding domain"/>
    <property type="match status" value="1"/>
</dbReference>
<name>A0A8J7FBE8_9GAMM</name>
<evidence type="ECO:0000313" key="6">
    <source>
        <dbReference type="EMBL" id="MBE9396609.1"/>
    </source>
</evidence>
<evidence type="ECO:0000256" key="1">
    <source>
        <dbReference type="ARBA" id="ARBA00009437"/>
    </source>
</evidence>
<dbReference type="PANTHER" id="PTHR30537:SF5">
    <property type="entry name" value="HTH-TYPE TRANSCRIPTIONAL ACTIVATOR TTDR-RELATED"/>
    <property type="match status" value="1"/>
</dbReference>
<dbReference type="InterPro" id="IPR036388">
    <property type="entry name" value="WH-like_DNA-bd_sf"/>
</dbReference>
<evidence type="ECO:0000256" key="2">
    <source>
        <dbReference type="ARBA" id="ARBA00023015"/>
    </source>
</evidence>
<dbReference type="EMBL" id="JADEYS010000003">
    <property type="protein sequence ID" value="MBE9396609.1"/>
    <property type="molecule type" value="Genomic_DNA"/>
</dbReference>
<organism evidence="6 7">
    <name type="scientific">Pontibacterium sinense</name>
    <dbReference type="NCBI Taxonomy" id="2781979"/>
    <lineage>
        <taxon>Bacteria</taxon>
        <taxon>Pseudomonadati</taxon>
        <taxon>Pseudomonadota</taxon>
        <taxon>Gammaproteobacteria</taxon>
        <taxon>Oceanospirillales</taxon>
        <taxon>Oceanospirillaceae</taxon>
        <taxon>Pontibacterium</taxon>
    </lineage>
</organism>
<keyword evidence="4" id="KW-0804">Transcription</keyword>
<protein>
    <submittedName>
        <fullName evidence="6">LysR family transcriptional regulator</fullName>
    </submittedName>
</protein>
<dbReference type="SUPFAM" id="SSF53850">
    <property type="entry name" value="Periplasmic binding protein-like II"/>
    <property type="match status" value="1"/>
</dbReference>
<dbReference type="GO" id="GO:0003700">
    <property type="term" value="F:DNA-binding transcription factor activity"/>
    <property type="evidence" value="ECO:0007669"/>
    <property type="project" value="InterPro"/>
</dbReference>
<dbReference type="FunFam" id="1.10.10.10:FF:000001">
    <property type="entry name" value="LysR family transcriptional regulator"/>
    <property type="match status" value="1"/>
</dbReference>
<dbReference type="InterPro" id="IPR058163">
    <property type="entry name" value="LysR-type_TF_proteobact-type"/>
</dbReference>
<proteinExistence type="inferred from homology"/>
<dbReference type="FunFam" id="3.40.190.290:FF:000001">
    <property type="entry name" value="Transcriptional regulator, LysR family"/>
    <property type="match status" value="1"/>
</dbReference>
<keyword evidence="7" id="KW-1185">Reference proteome</keyword>